<protein>
    <submittedName>
        <fullName evidence="3">Dienelactone hydrolase family protein-like protein</fullName>
    </submittedName>
</protein>
<dbReference type="InterPro" id="IPR002925">
    <property type="entry name" value="Dienelactn_hydro"/>
</dbReference>
<dbReference type="PANTHER" id="PTHR17630:SF80">
    <property type="entry name" value="DIENELACTONE HYDROLASE DOMAIN-CONTAINING PROTEIN"/>
    <property type="match status" value="1"/>
</dbReference>
<dbReference type="SUPFAM" id="SSF53474">
    <property type="entry name" value="alpha/beta-Hydrolases"/>
    <property type="match status" value="1"/>
</dbReference>
<name>A0A6A6ZR55_9PLEO</name>
<dbReference type="InterPro" id="IPR029058">
    <property type="entry name" value="AB_hydrolase_fold"/>
</dbReference>
<feature type="compositionally biased region" description="Basic and acidic residues" evidence="1">
    <location>
        <begin position="11"/>
        <end position="20"/>
    </location>
</feature>
<dbReference type="EMBL" id="MU006233">
    <property type="protein sequence ID" value="KAF2822797.1"/>
    <property type="molecule type" value="Genomic_DNA"/>
</dbReference>
<dbReference type="GO" id="GO:0016787">
    <property type="term" value="F:hydrolase activity"/>
    <property type="evidence" value="ECO:0007669"/>
    <property type="project" value="UniProtKB-KW"/>
</dbReference>
<evidence type="ECO:0000313" key="3">
    <source>
        <dbReference type="EMBL" id="KAF2822797.1"/>
    </source>
</evidence>
<keyword evidence="3" id="KW-0378">Hydrolase</keyword>
<dbReference type="PANTHER" id="PTHR17630">
    <property type="entry name" value="DIENELACTONE HYDROLASE"/>
    <property type="match status" value="1"/>
</dbReference>
<dbReference type="Proteomes" id="UP000799424">
    <property type="component" value="Unassembled WGS sequence"/>
</dbReference>
<feature type="region of interest" description="Disordered" evidence="1">
    <location>
        <begin position="1"/>
        <end position="63"/>
    </location>
</feature>
<proteinExistence type="predicted"/>
<reference evidence="3" key="1">
    <citation type="journal article" date="2020" name="Stud. Mycol.">
        <title>101 Dothideomycetes genomes: a test case for predicting lifestyles and emergence of pathogens.</title>
        <authorList>
            <person name="Haridas S."/>
            <person name="Albert R."/>
            <person name="Binder M."/>
            <person name="Bloem J."/>
            <person name="Labutti K."/>
            <person name="Salamov A."/>
            <person name="Andreopoulos B."/>
            <person name="Baker S."/>
            <person name="Barry K."/>
            <person name="Bills G."/>
            <person name="Bluhm B."/>
            <person name="Cannon C."/>
            <person name="Castanera R."/>
            <person name="Culley D."/>
            <person name="Daum C."/>
            <person name="Ezra D."/>
            <person name="Gonzalez J."/>
            <person name="Henrissat B."/>
            <person name="Kuo A."/>
            <person name="Liang C."/>
            <person name="Lipzen A."/>
            <person name="Lutzoni F."/>
            <person name="Magnuson J."/>
            <person name="Mondo S."/>
            <person name="Nolan M."/>
            <person name="Ohm R."/>
            <person name="Pangilinan J."/>
            <person name="Park H.-J."/>
            <person name="Ramirez L."/>
            <person name="Alfaro M."/>
            <person name="Sun H."/>
            <person name="Tritt A."/>
            <person name="Yoshinaga Y."/>
            <person name="Zwiers L.-H."/>
            <person name="Turgeon B."/>
            <person name="Goodwin S."/>
            <person name="Spatafora J."/>
            <person name="Crous P."/>
            <person name="Grigoriev I."/>
        </authorList>
    </citation>
    <scope>NUCLEOTIDE SEQUENCE</scope>
    <source>
        <strain evidence="3">CBS 113818</strain>
    </source>
</reference>
<keyword evidence="4" id="KW-1185">Reference proteome</keyword>
<gene>
    <name evidence="3" type="ORF">CC86DRAFT_372610</name>
</gene>
<evidence type="ECO:0000259" key="2">
    <source>
        <dbReference type="Pfam" id="PF01738"/>
    </source>
</evidence>
<feature type="domain" description="Dienelactone hydrolase" evidence="2">
    <location>
        <begin position="70"/>
        <end position="331"/>
    </location>
</feature>
<organism evidence="3 4">
    <name type="scientific">Ophiobolus disseminans</name>
    <dbReference type="NCBI Taxonomy" id="1469910"/>
    <lineage>
        <taxon>Eukaryota</taxon>
        <taxon>Fungi</taxon>
        <taxon>Dikarya</taxon>
        <taxon>Ascomycota</taxon>
        <taxon>Pezizomycotina</taxon>
        <taxon>Dothideomycetes</taxon>
        <taxon>Pleosporomycetidae</taxon>
        <taxon>Pleosporales</taxon>
        <taxon>Pleosporineae</taxon>
        <taxon>Phaeosphaeriaceae</taxon>
        <taxon>Ophiobolus</taxon>
    </lineage>
</organism>
<dbReference type="AlphaFoldDB" id="A0A6A6ZR55"/>
<accession>A0A6A6ZR55</accession>
<dbReference type="Gene3D" id="3.40.50.1820">
    <property type="entry name" value="alpha/beta hydrolase"/>
    <property type="match status" value="1"/>
</dbReference>
<evidence type="ECO:0000313" key="4">
    <source>
        <dbReference type="Proteomes" id="UP000799424"/>
    </source>
</evidence>
<dbReference type="OrthoDB" id="1393670at2759"/>
<sequence>MADNDIATRAPESDAQEKPAEAAAVQSVFPGDTPAQAGPSMGDHCTTDRPAPTGEKPSGDVSKLGGVDCYITKPSDYPHSPSKLLLLLTGGTGYKSANNQLQADKYASEGYLVVMPDQFDNDPAPNSVDMAEVQADTSWLESIKLKTAEGIKSFMIDMWLARHTPEKVLPLLHKVVEGAKEEFADAVASGGGIYGVGYCFGAKYIVILAGEQPDTVAWGQTQPKDEEQGSAKKAPVLKAGAIAHATMLTKEDLEGVKSPVYIAAVKDDPLCSEDEVLTPGRRAMENNKVEHEIQVFSGVPHGFAVLGDYDDAKIKQSQAQAFGQMLGWIQSH</sequence>
<dbReference type="Pfam" id="PF01738">
    <property type="entry name" value="DLH"/>
    <property type="match status" value="1"/>
</dbReference>
<evidence type="ECO:0000256" key="1">
    <source>
        <dbReference type="SAM" id="MobiDB-lite"/>
    </source>
</evidence>